<proteinExistence type="predicted"/>
<dbReference type="EMBL" id="MFIV01000163">
    <property type="protein sequence ID" value="OGF98146.1"/>
    <property type="molecule type" value="Genomic_DNA"/>
</dbReference>
<reference evidence="1 2" key="1">
    <citation type="journal article" date="2016" name="Nat. Commun.">
        <title>Thousands of microbial genomes shed light on interconnected biogeochemical processes in an aquifer system.</title>
        <authorList>
            <person name="Anantharaman K."/>
            <person name="Brown C.T."/>
            <person name="Hug L.A."/>
            <person name="Sharon I."/>
            <person name="Castelle C.J."/>
            <person name="Probst A.J."/>
            <person name="Thomas B.C."/>
            <person name="Singh A."/>
            <person name="Wilkins M.J."/>
            <person name="Karaoz U."/>
            <person name="Brodie E.L."/>
            <person name="Williams K.H."/>
            <person name="Hubbard S.S."/>
            <person name="Banfield J.F."/>
        </authorList>
    </citation>
    <scope>NUCLEOTIDE SEQUENCE [LARGE SCALE GENOMIC DNA]</scope>
</reference>
<name>A0A1F5YDU5_9BACT</name>
<evidence type="ECO:0000313" key="2">
    <source>
        <dbReference type="Proteomes" id="UP000176992"/>
    </source>
</evidence>
<dbReference type="AlphaFoldDB" id="A0A1F5YDU5"/>
<sequence length="84" mass="9658">MTTITASRTRIPRSIFARVVHEGERVKITKYDEEVYLISKADMELLRAVEDSADLQQAEEIRERIRKGEEKAAPWGATKRELGL</sequence>
<evidence type="ECO:0008006" key="3">
    <source>
        <dbReference type="Google" id="ProtNLM"/>
    </source>
</evidence>
<dbReference type="Proteomes" id="UP000176992">
    <property type="component" value="Unassembled WGS sequence"/>
</dbReference>
<evidence type="ECO:0000313" key="1">
    <source>
        <dbReference type="EMBL" id="OGF98146.1"/>
    </source>
</evidence>
<protein>
    <recommendedName>
        <fullName evidence="3">Antitoxin</fullName>
    </recommendedName>
</protein>
<comment type="caution">
    <text evidence="1">The sequence shown here is derived from an EMBL/GenBank/DDBJ whole genome shotgun (WGS) entry which is preliminary data.</text>
</comment>
<organism evidence="1 2">
    <name type="scientific">Candidatus Glassbacteria bacterium GWA2_58_10</name>
    <dbReference type="NCBI Taxonomy" id="1817865"/>
    <lineage>
        <taxon>Bacteria</taxon>
        <taxon>Candidatus Glassiibacteriota</taxon>
    </lineage>
</organism>
<gene>
    <name evidence="1" type="ORF">A2Z86_08760</name>
</gene>
<accession>A0A1F5YDU5</accession>